<dbReference type="AlphaFoldDB" id="A0A366CXF8"/>
<evidence type="ECO:0000313" key="3">
    <source>
        <dbReference type="Proteomes" id="UP000252086"/>
    </source>
</evidence>
<sequence length="98" mass="11268">MAKASTDRNTIDLFGKAPGRPRTSTLNRKDQLKLNKRAQRQKEKKLGLKRLELVIEQEAINTLDQLCEMSGLKRSEWLLQQIQDGAKQLKKRPLKSPT</sequence>
<proteinExistence type="predicted"/>
<evidence type="ECO:0000313" key="2">
    <source>
        <dbReference type="EMBL" id="RBO82295.1"/>
    </source>
</evidence>
<dbReference type="EMBL" id="QNRF01000006">
    <property type="protein sequence ID" value="RBO82295.1"/>
    <property type="molecule type" value="Genomic_DNA"/>
</dbReference>
<feature type="compositionally biased region" description="Basic and acidic residues" evidence="1">
    <location>
        <begin position="1"/>
        <end position="10"/>
    </location>
</feature>
<accession>A0A366CXF8</accession>
<name>A0A366CXF8_9GAMM</name>
<gene>
    <name evidence="2" type="ORF">DFP76_106123</name>
</gene>
<dbReference type="OrthoDB" id="6105869at2"/>
<dbReference type="NCBIfam" id="NF008671">
    <property type="entry name" value="PRK11675.1"/>
    <property type="match status" value="1"/>
</dbReference>
<keyword evidence="3" id="KW-1185">Reference proteome</keyword>
<evidence type="ECO:0008006" key="4">
    <source>
        <dbReference type="Google" id="ProtNLM"/>
    </source>
</evidence>
<protein>
    <recommendedName>
        <fullName evidence="4">Ribbon-helix-helix CopG family protein</fullName>
    </recommendedName>
</protein>
<feature type="region of interest" description="Disordered" evidence="1">
    <location>
        <begin position="1"/>
        <end position="30"/>
    </location>
</feature>
<reference evidence="2 3" key="1">
    <citation type="submission" date="2018-06" db="EMBL/GenBank/DDBJ databases">
        <title>Genomic Encyclopedia of Type Strains, Phase III (KMG-III): the genomes of soil and plant-associated and newly described type strains.</title>
        <authorList>
            <person name="Whitman W."/>
        </authorList>
    </citation>
    <scope>NUCLEOTIDE SEQUENCE [LARGE SCALE GENOMIC DNA]</scope>
    <source>
        <strain evidence="2 3">CECT 7732</strain>
    </source>
</reference>
<comment type="caution">
    <text evidence="2">The sequence shown here is derived from an EMBL/GenBank/DDBJ whole genome shotgun (WGS) entry which is preliminary data.</text>
</comment>
<organism evidence="2 3">
    <name type="scientific">Marinomonas aquiplantarum</name>
    <dbReference type="NCBI Taxonomy" id="491951"/>
    <lineage>
        <taxon>Bacteria</taxon>
        <taxon>Pseudomonadati</taxon>
        <taxon>Pseudomonadota</taxon>
        <taxon>Gammaproteobacteria</taxon>
        <taxon>Oceanospirillales</taxon>
        <taxon>Oceanospirillaceae</taxon>
        <taxon>Marinomonas</taxon>
    </lineage>
</organism>
<dbReference type="Proteomes" id="UP000252086">
    <property type="component" value="Unassembled WGS sequence"/>
</dbReference>
<evidence type="ECO:0000256" key="1">
    <source>
        <dbReference type="SAM" id="MobiDB-lite"/>
    </source>
</evidence>
<dbReference type="RefSeq" id="WP_113874967.1">
    <property type="nucleotide sequence ID" value="NZ_QNRF01000006.1"/>
</dbReference>